<dbReference type="Pfam" id="PF04397">
    <property type="entry name" value="LytTR"/>
    <property type="match status" value="1"/>
</dbReference>
<dbReference type="SMART" id="SM00850">
    <property type="entry name" value="LytTR"/>
    <property type="match status" value="1"/>
</dbReference>
<dbReference type="InterPro" id="IPR001789">
    <property type="entry name" value="Sig_transdc_resp-reg_receiver"/>
</dbReference>
<dbReference type="SMART" id="SM00448">
    <property type="entry name" value="REC"/>
    <property type="match status" value="1"/>
</dbReference>
<protein>
    <submittedName>
        <fullName evidence="4">LytTR family two component transcriptional regulator</fullName>
    </submittedName>
</protein>
<dbReference type="PANTHER" id="PTHR37299:SF1">
    <property type="entry name" value="STAGE 0 SPORULATION PROTEIN A HOMOLOG"/>
    <property type="match status" value="1"/>
</dbReference>
<evidence type="ECO:0000313" key="4">
    <source>
        <dbReference type="EMBL" id="RAJ10692.1"/>
    </source>
</evidence>
<dbReference type="OrthoDB" id="1646880at2"/>
<organism evidence="4 5">
    <name type="scientific">Chitinophaga skermanii</name>
    <dbReference type="NCBI Taxonomy" id="331697"/>
    <lineage>
        <taxon>Bacteria</taxon>
        <taxon>Pseudomonadati</taxon>
        <taxon>Bacteroidota</taxon>
        <taxon>Chitinophagia</taxon>
        <taxon>Chitinophagales</taxon>
        <taxon>Chitinophagaceae</taxon>
        <taxon>Chitinophaga</taxon>
    </lineage>
</organism>
<dbReference type="PROSITE" id="PS50110">
    <property type="entry name" value="RESPONSE_REGULATORY"/>
    <property type="match status" value="1"/>
</dbReference>
<dbReference type="InterPro" id="IPR046947">
    <property type="entry name" value="LytR-like"/>
</dbReference>
<name>A0A327R414_9BACT</name>
<proteinExistence type="predicted"/>
<dbReference type="Proteomes" id="UP000249547">
    <property type="component" value="Unassembled WGS sequence"/>
</dbReference>
<reference evidence="4 5" key="1">
    <citation type="submission" date="2018-06" db="EMBL/GenBank/DDBJ databases">
        <title>Genomic Encyclopedia of Archaeal and Bacterial Type Strains, Phase II (KMG-II): from individual species to whole genera.</title>
        <authorList>
            <person name="Goeker M."/>
        </authorList>
    </citation>
    <scope>NUCLEOTIDE SEQUENCE [LARGE SCALE GENOMIC DNA]</scope>
    <source>
        <strain evidence="4 5">DSM 23857</strain>
    </source>
</reference>
<evidence type="ECO:0000259" key="3">
    <source>
        <dbReference type="PROSITE" id="PS50930"/>
    </source>
</evidence>
<dbReference type="GO" id="GO:0000156">
    <property type="term" value="F:phosphorelay response regulator activity"/>
    <property type="evidence" value="ECO:0007669"/>
    <property type="project" value="InterPro"/>
</dbReference>
<keyword evidence="5" id="KW-1185">Reference proteome</keyword>
<feature type="domain" description="HTH LytTR-type" evidence="3">
    <location>
        <begin position="151"/>
        <end position="256"/>
    </location>
</feature>
<dbReference type="AlphaFoldDB" id="A0A327R414"/>
<gene>
    <name evidence="4" type="ORF">LX64_00298</name>
</gene>
<dbReference type="PROSITE" id="PS50930">
    <property type="entry name" value="HTH_LYTTR"/>
    <property type="match status" value="1"/>
</dbReference>
<evidence type="ECO:0000313" key="5">
    <source>
        <dbReference type="Proteomes" id="UP000249547"/>
    </source>
</evidence>
<dbReference type="Gene3D" id="3.40.50.2300">
    <property type="match status" value="1"/>
</dbReference>
<comment type="caution">
    <text evidence="4">The sequence shown here is derived from an EMBL/GenBank/DDBJ whole genome shotgun (WGS) entry which is preliminary data.</text>
</comment>
<dbReference type="Pfam" id="PF00072">
    <property type="entry name" value="Response_reg"/>
    <property type="match status" value="1"/>
</dbReference>
<dbReference type="SUPFAM" id="SSF52172">
    <property type="entry name" value="CheY-like"/>
    <property type="match status" value="1"/>
</dbReference>
<accession>A0A327R414</accession>
<feature type="domain" description="Response regulatory" evidence="2">
    <location>
        <begin position="11"/>
        <end position="122"/>
    </location>
</feature>
<dbReference type="GO" id="GO:0003677">
    <property type="term" value="F:DNA binding"/>
    <property type="evidence" value="ECO:0007669"/>
    <property type="project" value="InterPro"/>
</dbReference>
<evidence type="ECO:0000259" key="2">
    <source>
        <dbReference type="PROSITE" id="PS50110"/>
    </source>
</evidence>
<evidence type="ECO:0000256" key="1">
    <source>
        <dbReference type="PROSITE-ProRule" id="PRU00169"/>
    </source>
</evidence>
<dbReference type="EMBL" id="QLLL01000001">
    <property type="protein sequence ID" value="RAJ10692.1"/>
    <property type="molecule type" value="Genomic_DNA"/>
</dbReference>
<dbReference type="RefSeq" id="WP_158538497.1">
    <property type="nucleotide sequence ID" value="NZ_QLLL01000001.1"/>
</dbReference>
<dbReference type="Gene3D" id="2.40.50.1020">
    <property type="entry name" value="LytTr DNA-binding domain"/>
    <property type="match status" value="1"/>
</dbReference>
<sequence>MFASALPSNITTIIVDDEPVAIHRLRQALQVYPQVHIIGEAYDGITAAQLINKLKPQLVFLDIRIPGSHGFEVLQALTHQPAIVFVTAYEEYAVKAFEKNSLDYLLKPFDDARLALTMKRVELHRNNQNNWFSALQQLLQAPAAPGVISTIPVKTGEKIQLIHINDVIFFEAKEKYVALHTHEAERLIEYSLTYLEARLPAQFVRVHRGFIINKLKIQEMQKYFKGTFIITMQDNRHTKIKTAYSYADAVKAKLLLI</sequence>
<dbReference type="InterPro" id="IPR011006">
    <property type="entry name" value="CheY-like_superfamily"/>
</dbReference>
<feature type="modified residue" description="4-aspartylphosphate" evidence="1">
    <location>
        <position position="62"/>
    </location>
</feature>
<dbReference type="InterPro" id="IPR007492">
    <property type="entry name" value="LytTR_DNA-bd_dom"/>
</dbReference>
<keyword evidence="1" id="KW-0597">Phosphoprotein</keyword>
<dbReference type="PANTHER" id="PTHR37299">
    <property type="entry name" value="TRANSCRIPTIONAL REGULATOR-RELATED"/>
    <property type="match status" value="1"/>
</dbReference>